<dbReference type="Pfam" id="PF02734">
    <property type="entry name" value="Dak2"/>
    <property type="match status" value="1"/>
</dbReference>
<comment type="caution">
    <text evidence="4">The sequence shown here is derived from an EMBL/GenBank/DDBJ whole genome shotgun (WGS) entry which is preliminary data.</text>
</comment>
<dbReference type="InterPro" id="IPR036117">
    <property type="entry name" value="DhaL_dom_sf"/>
</dbReference>
<evidence type="ECO:0000256" key="1">
    <source>
        <dbReference type="ARBA" id="ARBA00022679"/>
    </source>
</evidence>
<keyword evidence="1" id="KW-0808">Transferase</keyword>
<feature type="domain" description="DhaL" evidence="3">
    <location>
        <begin position="1"/>
        <end position="138"/>
    </location>
</feature>
<dbReference type="SUPFAM" id="SSF101473">
    <property type="entry name" value="DhaL-like"/>
    <property type="match status" value="1"/>
</dbReference>
<dbReference type="InterPro" id="IPR004007">
    <property type="entry name" value="DhaL_dom"/>
</dbReference>
<evidence type="ECO:0000313" key="5">
    <source>
        <dbReference type="Proteomes" id="UP000016842"/>
    </source>
</evidence>
<dbReference type="SMART" id="SM01120">
    <property type="entry name" value="Dak2"/>
    <property type="match status" value="1"/>
</dbReference>
<proteinExistence type="predicted"/>
<gene>
    <name evidence="4" type="ORF">Q644_17685</name>
</gene>
<dbReference type="GO" id="GO:0004371">
    <property type="term" value="F:glycerone kinase activity"/>
    <property type="evidence" value="ECO:0007669"/>
    <property type="project" value="InterPro"/>
</dbReference>
<dbReference type="EMBL" id="ASXJ01000096">
    <property type="protein sequence ID" value="ERM02274.1"/>
    <property type="molecule type" value="Genomic_DNA"/>
</dbReference>
<reference evidence="4 5" key="1">
    <citation type="journal article" date="2014" name="FEMS Microbiol. Lett.">
        <title>Genome sequencing analysis reveals virulence-related gene content of Ochrobactrum intermedium strain 229E, a urease-positive strain isolated from the human gastric niche.</title>
        <authorList>
            <person name="Kulkarni G.J."/>
            <person name="Shetty S."/>
            <person name="Dharne M.S."/>
            <person name="Shouche Y.S."/>
        </authorList>
    </citation>
    <scope>NUCLEOTIDE SEQUENCE [LARGE SCALE GENOMIC DNA]</scope>
    <source>
        <strain evidence="4 5">229E</strain>
    </source>
</reference>
<dbReference type="PANTHER" id="PTHR28629:SF4">
    <property type="entry name" value="TRIOKINASE_FMN CYCLASE"/>
    <property type="match status" value="1"/>
</dbReference>
<dbReference type="InterPro" id="IPR050861">
    <property type="entry name" value="Dihydroxyacetone_Kinase"/>
</dbReference>
<protein>
    <recommendedName>
        <fullName evidence="3">DhaL domain-containing protein</fullName>
    </recommendedName>
</protein>
<organism evidence="4 5">
    <name type="scientific">Brucella intermedia 229E</name>
    <dbReference type="NCBI Taxonomy" id="1337887"/>
    <lineage>
        <taxon>Bacteria</taxon>
        <taxon>Pseudomonadati</taxon>
        <taxon>Pseudomonadota</taxon>
        <taxon>Alphaproteobacteria</taxon>
        <taxon>Hyphomicrobiales</taxon>
        <taxon>Brucellaceae</taxon>
        <taxon>Brucella/Ochrobactrum group</taxon>
        <taxon>Brucella</taxon>
    </lineage>
</organism>
<dbReference type="GO" id="GO:0005829">
    <property type="term" value="C:cytosol"/>
    <property type="evidence" value="ECO:0007669"/>
    <property type="project" value="TreeGrafter"/>
</dbReference>
<accession>U4VC74</accession>
<dbReference type="GO" id="GO:0019563">
    <property type="term" value="P:glycerol catabolic process"/>
    <property type="evidence" value="ECO:0007669"/>
    <property type="project" value="TreeGrafter"/>
</dbReference>
<keyword evidence="2" id="KW-0418">Kinase</keyword>
<name>U4VC74_9HYPH</name>
<dbReference type="PATRIC" id="fig|1337887.3.peg.1941"/>
<sequence length="142" mass="14850">MTLGQIEPEEHPERYGGLLLRSWSTELSDNGSIDDGAVVRGGRRALDAVTTLGRAKPGDKTLVDAFVPFVETLENEFAAGVRLADAWNKAADIAKAAAEATAPLAPKLGRARPLADKSIGHPDAGAISLALVAKVIGRKLKG</sequence>
<dbReference type="Gene3D" id="1.25.40.340">
    <property type="match status" value="1"/>
</dbReference>
<dbReference type="AlphaFoldDB" id="U4VC74"/>
<evidence type="ECO:0000259" key="3">
    <source>
        <dbReference type="PROSITE" id="PS51480"/>
    </source>
</evidence>
<evidence type="ECO:0000256" key="2">
    <source>
        <dbReference type="ARBA" id="ARBA00022777"/>
    </source>
</evidence>
<dbReference type="PANTHER" id="PTHR28629">
    <property type="entry name" value="TRIOKINASE/FMN CYCLASE"/>
    <property type="match status" value="1"/>
</dbReference>
<evidence type="ECO:0000313" key="4">
    <source>
        <dbReference type="EMBL" id="ERM02274.1"/>
    </source>
</evidence>
<dbReference type="Proteomes" id="UP000016842">
    <property type="component" value="Unassembled WGS sequence"/>
</dbReference>
<dbReference type="PROSITE" id="PS51480">
    <property type="entry name" value="DHAL"/>
    <property type="match status" value="1"/>
</dbReference>